<dbReference type="GO" id="GO:0016010">
    <property type="term" value="C:dystrophin-associated glycoprotein complex"/>
    <property type="evidence" value="ECO:0007669"/>
    <property type="project" value="TreeGrafter"/>
</dbReference>
<proteinExistence type="inferred from homology"/>
<dbReference type="Pfam" id="PF23012">
    <property type="entry name" value="Syntrophin_4th"/>
    <property type="match status" value="1"/>
</dbReference>
<dbReference type="PANTHER" id="PTHR10554:SF1">
    <property type="entry name" value="FI16515P1"/>
    <property type="match status" value="1"/>
</dbReference>
<dbReference type="InterPro" id="IPR011993">
    <property type="entry name" value="PH-like_dom_sf"/>
</dbReference>
<dbReference type="GO" id="GO:0005856">
    <property type="term" value="C:cytoskeleton"/>
    <property type="evidence" value="ECO:0007669"/>
    <property type="project" value="UniProtKB-SubCell"/>
</dbReference>
<comment type="similarity">
    <text evidence="2">Belongs to the syntrophin family.</text>
</comment>
<dbReference type="OrthoDB" id="9975356at2759"/>
<feature type="compositionally biased region" description="Polar residues" evidence="5">
    <location>
        <begin position="209"/>
        <end position="229"/>
    </location>
</feature>
<keyword evidence="4" id="KW-0206">Cytoskeleton</keyword>
<feature type="non-terminal residue" evidence="7">
    <location>
        <position position="1"/>
    </location>
</feature>
<comment type="caution">
    <text evidence="7">The sequence shown here is derived from an EMBL/GenBank/DDBJ whole genome shotgun (WGS) entry which is preliminary data.</text>
</comment>
<gene>
    <name evidence="7" type="ORF">OFUS_LOCUS1208</name>
</gene>
<dbReference type="GO" id="GO:0005198">
    <property type="term" value="F:structural molecule activity"/>
    <property type="evidence" value="ECO:0007669"/>
    <property type="project" value="InterPro"/>
</dbReference>
<evidence type="ECO:0000256" key="5">
    <source>
        <dbReference type="SAM" id="MobiDB-lite"/>
    </source>
</evidence>
<dbReference type="CDD" id="cd00821">
    <property type="entry name" value="PH"/>
    <property type="match status" value="1"/>
</dbReference>
<dbReference type="SUPFAM" id="SSF50729">
    <property type="entry name" value="PH domain-like"/>
    <property type="match status" value="2"/>
</dbReference>
<feature type="domain" description="PDZ" evidence="6">
    <location>
        <begin position="112"/>
        <end position="195"/>
    </location>
</feature>
<evidence type="ECO:0000259" key="6">
    <source>
        <dbReference type="PROSITE" id="PS50106"/>
    </source>
</evidence>
<dbReference type="InterPro" id="IPR015482">
    <property type="entry name" value="Syntrophin"/>
</dbReference>
<dbReference type="Gene3D" id="2.30.29.30">
    <property type="entry name" value="Pleckstrin-homology domain (PH domain)/Phosphotyrosine-binding domain (PTB)"/>
    <property type="match status" value="1"/>
</dbReference>
<organism evidence="7 8">
    <name type="scientific">Owenia fusiformis</name>
    <name type="common">Polychaete worm</name>
    <dbReference type="NCBI Taxonomy" id="6347"/>
    <lineage>
        <taxon>Eukaryota</taxon>
        <taxon>Metazoa</taxon>
        <taxon>Spiralia</taxon>
        <taxon>Lophotrochozoa</taxon>
        <taxon>Annelida</taxon>
        <taxon>Polychaeta</taxon>
        <taxon>Sedentaria</taxon>
        <taxon>Canalipalpata</taxon>
        <taxon>Sabellida</taxon>
        <taxon>Oweniida</taxon>
        <taxon>Oweniidae</taxon>
        <taxon>Owenia</taxon>
    </lineage>
</organism>
<dbReference type="InterPro" id="IPR001849">
    <property type="entry name" value="PH_domain"/>
</dbReference>
<dbReference type="InterPro" id="IPR055108">
    <property type="entry name" value="Syntrophin_4th"/>
</dbReference>
<protein>
    <recommendedName>
        <fullName evidence="6">PDZ domain-containing protein</fullName>
    </recommendedName>
</protein>
<comment type="subcellular location">
    <subcellularLocation>
        <location evidence="1">Cytoplasm</location>
        <location evidence="1">Cytoskeleton</location>
    </subcellularLocation>
</comment>
<dbReference type="Pfam" id="PF00169">
    <property type="entry name" value="PH"/>
    <property type="match status" value="1"/>
</dbReference>
<dbReference type="InterPro" id="IPR001478">
    <property type="entry name" value="PDZ"/>
</dbReference>
<feature type="region of interest" description="Disordered" evidence="5">
    <location>
        <begin position="208"/>
        <end position="230"/>
    </location>
</feature>
<dbReference type="InterPro" id="IPR036034">
    <property type="entry name" value="PDZ_sf"/>
</dbReference>
<keyword evidence="3" id="KW-0963">Cytoplasm</keyword>
<dbReference type="SUPFAM" id="SSF50156">
    <property type="entry name" value="PDZ domain-like"/>
    <property type="match status" value="1"/>
</dbReference>
<dbReference type="SMART" id="SM00228">
    <property type="entry name" value="PDZ"/>
    <property type="match status" value="1"/>
</dbReference>
<sequence length="555" mass="63977">NDRNSTWIYSAKQQLLFMSNFANNNTRKQNLRGLSRKLFNLAERNQNFFLTMGREWPENKLGMVTVSVGKSRAQPIRLKLSTETLILQREELVYVQSEITQKDPAILSRIRVVMIPREKNGGLGVSVKGGAEHNLPILISRIFKDQAADKTGKLYVGDAILKVNGVDMDGCTHDDAVAALKKAGDEVTLSVRYFRPASLFLSRNRRNTRTGSVTSPTSASGDESDTGTLTKPKLEKQWSDILCVPLLFAYITRYHPGTDKIRHNAFEVVGMDGGSSGTIHCDNTITYLEWMRCITHNINMLNNHSITMSNKLLLPAEQICYSNWSHRKFEKPDFQDLKKRISHMCWTCERLMATHHWHNWKPQFLALKGSDIYLFDSPPSSTRDWTRCERIYKIYDCMFRILKDSELQDERQHCFSIQHGSGETHYLCSESRQELLKLEKEWFRTNYMAVLHQRSKTFGCSWRGRISGLTLDMNMGFSLYDSETKSYMWNYKFSQLKGSSDDDKTKLKLHFLNEHTKQIDSREVECSNLKTLLYSMHSFLSAKLASVDPCFLQDT</sequence>
<evidence type="ECO:0000256" key="4">
    <source>
        <dbReference type="ARBA" id="ARBA00023212"/>
    </source>
</evidence>
<dbReference type="Proteomes" id="UP000749559">
    <property type="component" value="Unassembled WGS sequence"/>
</dbReference>
<dbReference type="Gene3D" id="2.30.42.10">
    <property type="match status" value="1"/>
</dbReference>
<dbReference type="PROSITE" id="PS50106">
    <property type="entry name" value="PDZ"/>
    <property type="match status" value="1"/>
</dbReference>
<dbReference type="AlphaFoldDB" id="A0A8S4MY34"/>
<evidence type="ECO:0000256" key="2">
    <source>
        <dbReference type="ARBA" id="ARBA00010798"/>
    </source>
</evidence>
<evidence type="ECO:0000256" key="1">
    <source>
        <dbReference type="ARBA" id="ARBA00004245"/>
    </source>
</evidence>
<keyword evidence="8" id="KW-1185">Reference proteome</keyword>
<name>A0A8S4MY34_OWEFU</name>
<dbReference type="PANTHER" id="PTHR10554">
    <property type="entry name" value="SYNTROPHIN"/>
    <property type="match status" value="1"/>
</dbReference>
<dbReference type="EMBL" id="CAIIXF020000001">
    <property type="protein sequence ID" value="CAH1773634.1"/>
    <property type="molecule type" value="Genomic_DNA"/>
</dbReference>
<dbReference type="Pfam" id="PF00595">
    <property type="entry name" value="PDZ"/>
    <property type="match status" value="1"/>
</dbReference>
<evidence type="ECO:0000313" key="7">
    <source>
        <dbReference type="EMBL" id="CAH1773634.1"/>
    </source>
</evidence>
<evidence type="ECO:0000313" key="8">
    <source>
        <dbReference type="Proteomes" id="UP000749559"/>
    </source>
</evidence>
<accession>A0A8S4MY34</accession>
<evidence type="ECO:0000256" key="3">
    <source>
        <dbReference type="ARBA" id="ARBA00022490"/>
    </source>
</evidence>
<dbReference type="CDD" id="cd06801">
    <property type="entry name" value="PDZ_syntrophin-like"/>
    <property type="match status" value="1"/>
</dbReference>
<reference evidence="7" key="1">
    <citation type="submission" date="2022-03" db="EMBL/GenBank/DDBJ databases">
        <authorList>
            <person name="Martin C."/>
        </authorList>
    </citation>
    <scope>NUCLEOTIDE SEQUENCE</scope>
</reference>